<evidence type="ECO:0000259" key="1">
    <source>
        <dbReference type="PROSITE" id="PS50127"/>
    </source>
</evidence>
<sequence length="162" mass="18617">MDLPKLPMLEEFSTLTFAFLPSIHFNPQRSTFITCSSLFRLFIRITYIVTSTVSQVNFCNKVYHPNISAKGAVYLNLLKDHCSCVYHFDGMRFLSNICTSITHSRPQIRLLKVLNTICSLLARPRVGESDVFDEHVAQIYSVDKAEYESIARRWPQQYATGN</sequence>
<dbReference type="Gene3D" id="3.10.110.10">
    <property type="entry name" value="Ubiquitin Conjugating Enzyme"/>
    <property type="match status" value="1"/>
</dbReference>
<keyword evidence="3" id="KW-1185">Reference proteome</keyword>
<comment type="caution">
    <text evidence="2">The sequence shown here is derived from an EMBL/GenBank/DDBJ whole genome shotgun (WGS) entry which is preliminary data.</text>
</comment>
<reference evidence="2" key="1">
    <citation type="submission" date="2019-07" db="EMBL/GenBank/DDBJ databases">
        <authorList>
            <person name="Dittberner H."/>
        </authorList>
    </citation>
    <scope>NUCLEOTIDE SEQUENCE [LARGE SCALE GENOMIC DNA]</scope>
</reference>
<evidence type="ECO:0000313" key="3">
    <source>
        <dbReference type="Proteomes" id="UP000489600"/>
    </source>
</evidence>
<dbReference type="InterPro" id="IPR000608">
    <property type="entry name" value="UBC"/>
</dbReference>
<dbReference type="AlphaFoldDB" id="A0A565C9X0"/>
<dbReference type="SUPFAM" id="SSF54495">
    <property type="entry name" value="UBC-like"/>
    <property type="match status" value="1"/>
</dbReference>
<protein>
    <recommendedName>
        <fullName evidence="1">UBC core domain-containing protein</fullName>
    </recommendedName>
</protein>
<dbReference type="OrthoDB" id="1135299at2759"/>
<dbReference type="EMBL" id="CABITT030000007">
    <property type="protein sequence ID" value="VVB10468.1"/>
    <property type="molecule type" value="Genomic_DNA"/>
</dbReference>
<organism evidence="2 3">
    <name type="scientific">Arabis nemorensis</name>
    <dbReference type="NCBI Taxonomy" id="586526"/>
    <lineage>
        <taxon>Eukaryota</taxon>
        <taxon>Viridiplantae</taxon>
        <taxon>Streptophyta</taxon>
        <taxon>Embryophyta</taxon>
        <taxon>Tracheophyta</taxon>
        <taxon>Spermatophyta</taxon>
        <taxon>Magnoliopsida</taxon>
        <taxon>eudicotyledons</taxon>
        <taxon>Gunneridae</taxon>
        <taxon>Pentapetalae</taxon>
        <taxon>rosids</taxon>
        <taxon>malvids</taxon>
        <taxon>Brassicales</taxon>
        <taxon>Brassicaceae</taxon>
        <taxon>Arabideae</taxon>
        <taxon>Arabis</taxon>
    </lineage>
</organism>
<name>A0A565C9X0_9BRAS</name>
<feature type="domain" description="UBC core" evidence="1">
    <location>
        <begin position="1"/>
        <end position="160"/>
    </location>
</feature>
<proteinExistence type="predicted"/>
<dbReference type="InterPro" id="IPR016135">
    <property type="entry name" value="UBQ-conjugating_enzyme/RWD"/>
</dbReference>
<accession>A0A565C9X0</accession>
<gene>
    <name evidence="2" type="ORF">ANE_LOCUS20912</name>
</gene>
<dbReference type="PROSITE" id="PS50127">
    <property type="entry name" value="UBC_2"/>
    <property type="match status" value="1"/>
</dbReference>
<evidence type="ECO:0000313" key="2">
    <source>
        <dbReference type="EMBL" id="VVB10468.1"/>
    </source>
</evidence>
<dbReference type="Pfam" id="PF00179">
    <property type="entry name" value="UQ_con"/>
    <property type="match status" value="1"/>
</dbReference>
<dbReference type="Proteomes" id="UP000489600">
    <property type="component" value="Unassembled WGS sequence"/>
</dbReference>